<dbReference type="NCBIfam" id="TIGR01244">
    <property type="entry name" value="TIGR01244 family sulfur transferase"/>
    <property type="match status" value="1"/>
</dbReference>
<gene>
    <name evidence="2" type="ORF">E2L05_06085</name>
</gene>
<dbReference type="Gene3D" id="3.90.190.10">
    <property type="entry name" value="Protein tyrosine phosphatase superfamily"/>
    <property type="match status" value="1"/>
</dbReference>
<evidence type="ECO:0000313" key="2">
    <source>
        <dbReference type="EMBL" id="TDL89438.1"/>
    </source>
</evidence>
<dbReference type="InterPro" id="IPR029021">
    <property type="entry name" value="Prot-tyrosine_phosphatase-like"/>
</dbReference>
<reference evidence="2 3" key="1">
    <citation type="submission" date="2019-03" db="EMBL/GenBank/DDBJ databases">
        <title>Rhodobacteraceae bacterium SM1902, a new member of the family Rhodobacteraceae isolated from Yantai.</title>
        <authorList>
            <person name="Sun Y."/>
        </authorList>
    </citation>
    <scope>NUCLEOTIDE SEQUENCE [LARGE SCALE GENOMIC DNA]</scope>
    <source>
        <strain evidence="2 3">SM1902</strain>
    </source>
</reference>
<evidence type="ECO:0000313" key="3">
    <source>
        <dbReference type="Proteomes" id="UP000294562"/>
    </source>
</evidence>
<dbReference type="AlphaFoldDB" id="A0A4R6B2N1"/>
<dbReference type="Proteomes" id="UP000294562">
    <property type="component" value="Unassembled WGS sequence"/>
</dbReference>
<dbReference type="OrthoDB" id="9805710at2"/>
<dbReference type="EMBL" id="SMZO01000010">
    <property type="protein sequence ID" value="TDL89438.1"/>
    <property type="molecule type" value="Genomic_DNA"/>
</dbReference>
<evidence type="ECO:0000259" key="1">
    <source>
        <dbReference type="PROSITE" id="PS50206"/>
    </source>
</evidence>
<proteinExistence type="predicted"/>
<feature type="domain" description="Rhodanese" evidence="1">
    <location>
        <begin position="89"/>
        <end position="130"/>
    </location>
</feature>
<dbReference type="InterPro" id="IPR005939">
    <property type="entry name" value="BLH_phosphatase-like"/>
</dbReference>
<name>A0A4R6B2N1_9RHOB</name>
<keyword evidence="3" id="KW-1185">Reference proteome</keyword>
<protein>
    <submittedName>
        <fullName evidence="2">TIGR01244 family phosphatase</fullName>
    </submittedName>
</protein>
<dbReference type="Pfam" id="PF04273">
    <property type="entry name" value="BLH_phosphatase"/>
    <property type="match status" value="1"/>
</dbReference>
<dbReference type="GO" id="GO:0016787">
    <property type="term" value="F:hydrolase activity"/>
    <property type="evidence" value="ECO:0007669"/>
    <property type="project" value="InterPro"/>
</dbReference>
<dbReference type="RefSeq" id="WP_133342013.1">
    <property type="nucleotide sequence ID" value="NZ_SMZO01000010.1"/>
</dbReference>
<dbReference type="PROSITE" id="PS50206">
    <property type="entry name" value="RHODANESE_3"/>
    <property type="match status" value="1"/>
</dbReference>
<sequence>MDIRQLSPDYAVSPQIDPTDAGEIAAAGYTTVICNRPDAEIPGNLQADVMRSAVEQAGLTFVVNPVVPGGMGPATLDAQAQAISAATGPVLAYCASGNRSAIVWSLLNAGSIGVDGVLAATRAAGYDHSPFRAQFEMMTKG</sequence>
<organism evidence="2 3">
    <name type="scientific">Meridianimarinicoccus aquatilis</name>
    <dbReference type="NCBI Taxonomy" id="2552766"/>
    <lineage>
        <taxon>Bacteria</taxon>
        <taxon>Pseudomonadati</taxon>
        <taxon>Pseudomonadota</taxon>
        <taxon>Alphaproteobacteria</taxon>
        <taxon>Rhodobacterales</taxon>
        <taxon>Paracoccaceae</taxon>
        <taxon>Meridianimarinicoccus</taxon>
    </lineage>
</organism>
<accession>A0A4R6B2N1</accession>
<comment type="caution">
    <text evidence="2">The sequence shown here is derived from an EMBL/GenBank/DDBJ whole genome shotgun (WGS) entry which is preliminary data.</text>
</comment>
<dbReference type="InterPro" id="IPR001763">
    <property type="entry name" value="Rhodanese-like_dom"/>
</dbReference>